<comment type="similarity">
    <text evidence="2">Belongs to the bacterial solute-binding protein 8 family.</text>
</comment>
<dbReference type="AlphaFoldDB" id="A0A3M8DB97"/>
<dbReference type="Proteomes" id="UP000269573">
    <property type="component" value="Unassembled WGS sequence"/>
</dbReference>
<evidence type="ECO:0000313" key="10">
    <source>
        <dbReference type="Proteomes" id="UP000269573"/>
    </source>
</evidence>
<dbReference type="RefSeq" id="WP_122923969.1">
    <property type="nucleotide sequence ID" value="NZ_RHHU01000007.1"/>
</dbReference>
<name>A0A3M8DB97_9BACL</name>
<feature type="domain" description="Fe/B12 periplasmic-binding" evidence="8">
    <location>
        <begin position="73"/>
        <end position="330"/>
    </location>
</feature>
<feature type="compositionally biased region" description="Low complexity" evidence="6">
    <location>
        <begin position="30"/>
        <end position="51"/>
    </location>
</feature>
<feature type="signal peptide" evidence="7">
    <location>
        <begin position="1"/>
        <end position="21"/>
    </location>
</feature>
<dbReference type="EMBL" id="RHHU01000007">
    <property type="protein sequence ID" value="RNB85304.1"/>
    <property type="molecule type" value="Genomic_DNA"/>
</dbReference>
<dbReference type="GO" id="GO:0030288">
    <property type="term" value="C:outer membrane-bounded periplasmic space"/>
    <property type="evidence" value="ECO:0007669"/>
    <property type="project" value="TreeGrafter"/>
</dbReference>
<organism evidence="9 10">
    <name type="scientific">Brevibacillus nitrificans</name>
    <dbReference type="NCBI Taxonomy" id="651560"/>
    <lineage>
        <taxon>Bacteria</taxon>
        <taxon>Bacillati</taxon>
        <taxon>Bacillota</taxon>
        <taxon>Bacilli</taxon>
        <taxon>Bacillales</taxon>
        <taxon>Paenibacillaceae</taxon>
        <taxon>Brevibacillus</taxon>
    </lineage>
</organism>
<evidence type="ECO:0000256" key="7">
    <source>
        <dbReference type="SAM" id="SignalP"/>
    </source>
</evidence>
<evidence type="ECO:0000313" key="9">
    <source>
        <dbReference type="EMBL" id="RNB85304.1"/>
    </source>
</evidence>
<dbReference type="PROSITE" id="PS50983">
    <property type="entry name" value="FE_B12_PBP"/>
    <property type="match status" value="1"/>
</dbReference>
<feature type="region of interest" description="Disordered" evidence="6">
    <location>
        <begin position="30"/>
        <end position="53"/>
    </location>
</feature>
<dbReference type="Gene3D" id="3.40.50.1980">
    <property type="entry name" value="Nitrogenase molybdenum iron protein domain"/>
    <property type="match status" value="2"/>
</dbReference>
<protein>
    <submittedName>
        <fullName evidence="9">ABC transporter substrate-binding protein</fullName>
    </submittedName>
</protein>
<evidence type="ECO:0000256" key="5">
    <source>
        <dbReference type="SAM" id="Coils"/>
    </source>
</evidence>
<feature type="coiled-coil region" evidence="5">
    <location>
        <begin position="177"/>
        <end position="204"/>
    </location>
</feature>
<dbReference type="PANTHER" id="PTHR30532:SF29">
    <property type="entry name" value="FE(3+) DICITRATE-BINDING PERIPLASMIC PROTEIN"/>
    <property type="match status" value="1"/>
</dbReference>
<dbReference type="Pfam" id="PF01497">
    <property type="entry name" value="Peripla_BP_2"/>
    <property type="match status" value="1"/>
</dbReference>
<gene>
    <name evidence="9" type="ORF">EDM59_12935</name>
</gene>
<keyword evidence="5" id="KW-0175">Coiled coil</keyword>
<comment type="subcellular location">
    <subcellularLocation>
        <location evidence="1">Cell envelope</location>
    </subcellularLocation>
</comment>
<proteinExistence type="inferred from homology"/>
<evidence type="ECO:0000256" key="1">
    <source>
        <dbReference type="ARBA" id="ARBA00004196"/>
    </source>
</evidence>
<dbReference type="InterPro" id="IPR002491">
    <property type="entry name" value="ABC_transptr_periplasmic_BD"/>
</dbReference>
<evidence type="ECO:0000256" key="2">
    <source>
        <dbReference type="ARBA" id="ARBA00008814"/>
    </source>
</evidence>
<sequence length="330" mass="35926">MRSKKVLLGFLMLFTLSGLLAGCGASNQNAAPASNAPASTSEATPAAAQPAQDEKRVVKHEMGETEIVGTPQRIVVMDFSFADALVTLGIQPIGMADDNDANLIVPEVKEKIGTYTSVGSRYEPNIELLSSLNPDLIIADLNKHKAVYDKLKQIAPTVVLNDHQANYEQMLKNYMVIAEAVNKADEGKKRLEEHNAKLAEVKAKLPQGDAQLKVLPAVVNPTGFFAHSNASYAGSLMEYLGMHDAAKSEEAYPKTNLEQLVALNPDVLFLMKTEEKTIVDEWKQNPLWNQINAVKNGKVFEVSRNKWALSRGLIGSELSAQEAITLLSGK</sequence>
<dbReference type="PROSITE" id="PS51257">
    <property type="entry name" value="PROKAR_LIPOPROTEIN"/>
    <property type="match status" value="1"/>
</dbReference>
<dbReference type="InterPro" id="IPR051313">
    <property type="entry name" value="Bact_iron-sidero_bind"/>
</dbReference>
<evidence type="ECO:0000256" key="6">
    <source>
        <dbReference type="SAM" id="MobiDB-lite"/>
    </source>
</evidence>
<evidence type="ECO:0000256" key="3">
    <source>
        <dbReference type="ARBA" id="ARBA00022448"/>
    </source>
</evidence>
<comment type="caution">
    <text evidence="9">The sequence shown here is derived from an EMBL/GenBank/DDBJ whole genome shotgun (WGS) entry which is preliminary data.</text>
</comment>
<dbReference type="GO" id="GO:1901678">
    <property type="term" value="P:iron coordination entity transport"/>
    <property type="evidence" value="ECO:0007669"/>
    <property type="project" value="UniProtKB-ARBA"/>
</dbReference>
<feature type="chain" id="PRO_5039244505" evidence="7">
    <location>
        <begin position="22"/>
        <end position="330"/>
    </location>
</feature>
<dbReference type="NCBIfam" id="NF008501">
    <property type="entry name" value="PRK11411.1"/>
    <property type="match status" value="1"/>
</dbReference>
<dbReference type="SUPFAM" id="SSF53807">
    <property type="entry name" value="Helical backbone' metal receptor"/>
    <property type="match status" value="1"/>
</dbReference>
<keyword evidence="10" id="KW-1185">Reference proteome</keyword>
<keyword evidence="4 7" id="KW-0732">Signal</keyword>
<evidence type="ECO:0000259" key="8">
    <source>
        <dbReference type="PROSITE" id="PS50983"/>
    </source>
</evidence>
<reference evidence="9 10" key="1">
    <citation type="submission" date="2018-10" db="EMBL/GenBank/DDBJ databases">
        <title>Phylogenomics of Brevibacillus.</title>
        <authorList>
            <person name="Dunlap C."/>
        </authorList>
    </citation>
    <scope>NUCLEOTIDE SEQUENCE [LARGE SCALE GENOMIC DNA]</scope>
    <source>
        <strain evidence="9 10">JCM 15774</strain>
    </source>
</reference>
<evidence type="ECO:0000256" key="4">
    <source>
        <dbReference type="ARBA" id="ARBA00022729"/>
    </source>
</evidence>
<dbReference type="CDD" id="cd01146">
    <property type="entry name" value="FhuD"/>
    <property type="match status" value="1"/>
</dbReference>
<dbReference type="PANTHER" id="PTHR30532">
    <property type="entry name" value="IRON III DICITRATE-BINDING PERIPLASMIC PROTEIN"/>
    <property type="match status" value="1"/>
</dbReference>
<accession>A0A3M8DB97</accession>
<keyword evidence="3" id="KW-0813">Transport</keyword>